<reference evidence="1" key="1">
    <citation type="submission" date="2014-12" db="EMBL/GenBank/DDBJ databases">
        <title>Insight into the proteome of Arion vulgaris.</title>
        <authorList>
            <person name="Aradska J."/>
            <person name="Bulat T."/>
            <person name="Smidak R."/>
            <person name="Sarate P."/>
            <person name="Gangsoo J."/>
            <person name="Sialana F."/>
            <person name="Bilban M."/>
            <person name="Lubec G."/>
        </authorList>
    </citation>
    <scope>NUCLEOTIDE SEQUENCE</scope>
    <source>
        <tissue evidence="1">Skin</tissue>
    </source>
</reference>
<proteinExistence type="predicted"/>
<accession>A0A0B6YQS1</accession>
<evidence type="ECO:0000313" key="1">
    <source>
        <dbReference type="EMBL" id="CEK58131.1"/>
    </source>
</evidence>
<gene>
    <name evidence="1" type="primary">ORF32088</name>
</gene>
<name>A0A0B6YQS1_9EUPU</name>
<organism evidence="1">
    <name type="scientific">Arion vulgaris</name>
    <dbReference type="NCBI Taxonomy" id="1028688"/>
    <lineage>
        <taxon>Eukaryota</taxon>
        <taxon>Metazoa</taxon>
        <taxon>Spiralia</taxon>
        <taxon>Lophotrochozoa</taxon>
        <taxon>Mollusca</taxon>
        <taxon>Gastropoda</taxon>
        <taxon>Heterobranchia</taxon>
        <taxon>Euthyneura</taxon>
        <taxon>Panpulmonata</taxon>
        <taxon>Eupulmonata</taxon>
        <taxon>Stylommatophora</taxon>
        <taxon>Helicina</taxon>
        <taxon>Arionoidea</taxon>
        <taxon>Arionidae</taxon>
        <taxon>Arion</taxon>
    </lineage>
</organism>
<sequence length="51" mass="5883">MESLLEGKIESVIDEGGGRIKKKKLRDGQKKHLAEMNHHVKRQKMLGFYCS</sequence>
<protein>
    <submittedName>
        <fullName evidence="1">Uncharacterized protein</fullName>
    </submittedName>
</protein>
<dbReference type="EMBL" id="HACG01011266">
    <property type="protein sequence ID" value="CEK58131.1"/>
    <property type="molecule type" value="Transcribed_RNA"/>
</dbReference>
<dbReference type="AlphaFoldDB" id="A0A0B6YQS1"/>